<reference evidence="2" key="2">
    <citation type="submission" date="2020-11" db="EMBL/GenBank/DDBJ databases">
        <authorList>
            <person name="McCartney M.A."/>
            <person name="Auch B."/>
            <person name="Kono T."/>
            <person name="Mallez S."/>
            <person name="Becker A."/>
            <person name="Gohl D.M."/>
            <person name="Silverstein K.A.T."/>
            <person name="Koren S."/>
            <person name="Bechman K.B."/>
            <person name="Herman A."/>
            <person name="Abrahante J.E."/>
            <person name="Garbe J."/>
        </authorList>
    </citation>
    <scope>NUCLEOTIDE SEQUENCE</scope>
    <source>
        <strain evidence="2">Duluth1</strain>
        <tissue evidence="2">Whole animal</tissue>
    </source>
</reference>
<organism evidence="2 3">
    <name type="scientific">Dreissena polymorpha</name>
    <name type="common">Zebra mussel</name>
    <name type="synonym">Mytilus polymorpha</name>
    <dbReference type="NCBI Taxonomy" id="45954"/>
    <lineage>
        <taxon>Eukaryota</taxon>
        <taxon>Metazoa</taxon>
        <taxon>Spiralia</taxon>
        <taxon>Lophotrochozoa</taxon>
        <taxon>Mollusca</taxon>
        <taxon>Bivalvia</taxon>
        <taxon>Autobranchia</taxon>
        <taxon>Heteroconchia</taxon>
        <taxon>Euheterodonta</taxon>
        <taxon>Imparidentia</taxon>
        <taxon>Neoheterodontei</taxon>
        <taxon>Myida</taxon>
        <taxon>Dreissenoidea</taxon>
        <taxon>Dreissenidae</taxon>
        <taxon>Dreissena</taxon>
    </lineage>
</organism>
<evidence type="ECO:0000313" key="2">
    <source>
        <dbReference type="EMBL" id="KAH3879297.1"/>
    </source>
</evidence>
<keyword evidence="1" id="KW-0175">Coiled coil</keyword>
<feature type="coiled-coil region" evidence="1">
    <location>
        <begin position="17"/>
        <end position="44"/>
    </location>
</feature>
<dbReference type="EMBL" id="JAIWYP010000001">
    <property type="protein sequence ID" value="KAH3879297.1"/>
    <property type="molecule type" value="Genomic_DNA"/>
</dbReference>
<evidence type="ECO:0000256" key="1">
    <source>
        <dbReference type="SAM" id="Coils"/>
    </source>
</evidence>
<evidence type="ECO:0000313" key="3">
    <source>
        <dbReference type="Proteomes" id="UP000828390"/>
    </source>
</evidence>
<gene>
    <name evidence="2" type="ORF">DPMN_003199</name>
</gene>
<accession>A0A9D4MQ63</accession>
<proteinExistence type="predicted"/>
<dbReference type="Proteomes" id="UP000828390">
    <property type="component" value="Unassembled WGS sequence"/>
</dbReference>
<protein>
    <submittedName>
        <fullName evidence="2">Uncharacterized protein</fullName>
    </submittedName>
</protein>
<keyword evidence="3" id="KW-1185">Reference proteome</keyword>
<reference evidence="2" key="1">
    <citation type="journal article" date="2019" name="bioRxiv">
        <title>The Genome of the Zebra Mussel, Dreissena polymorpha: A Resource for Invasive Species Research.</title>
        <authorList>
            <person name="McCartney M.A."/>
            <person name="Auch B."/>
            <person name="Kono T."/>
            <person name="Mallez S."/>
            <person name="Zhang Y."/>
            <person name="Obille A."/>
            <person name="Becker A."/>
            <person name="Abrahante J.E."/>
            <person name="Garbe J."/>
            <person name="Badalamenti J.P."/>
            <person name="Herman A."/>
            <person name="Mangelson H."/>
            <person name="Liachko I."/>
            <person name="Sullivan S."/>
            <person name="Sone E.D."/>
            <person name="Koren S."/>
            <person name="Silverstein K.A.T."/>
            <person name="Beckman K.B."/>
            <person name="Gohl D.M."/>
        </authorList>
    </citation>
    <scope>NUCLEOTIDE SEQUENCE</scope>
    <source>
        <strain evidence="2">Duluth1</strain>
        <tissue evidence="2">Whole animal</tissue>
    </source>
</reference>
<sequence>MLPASWMHKAYTHSEKENELRDSNQELRIQCDELQRKLRELGTVEKPGASLWGFQTRQ</sequence>
<dbReference type="AlphaFoldDB" id="A0A9D4MQ63"/>
<comment type="caution">
    <text evidence="2">The sequence shown here is derived from an EMBL/GenBank/DDBJ whole genome shotgun (WGS) entry which is preliminary data.</text>
</comment>
<name>A0A9D4MQ63_DREPO</name>